<dbReference type="Pfam" id="PF08241">
    <property type="entry name" value="Methyltransf_11"/>
    <property type="match status" value="1"/>
</dbReference>
<dbReference type="Proteomes" id="UP000318416">
    <property type="component" value="Unassembled WGS sequence"/>
</dbReference>
<name>A0A561EYP7_9ACTN</name>
<dbReference type="CDD" id="cd02440">
    <property type="entry name" value="AdoMet_MTases"/>
    <property type="match status" value="1"/>
</dbReference>
<dbReference type="GO" id="GO:0032259">
    <property type="term" value="P:methylation"/>
    <property type="evidence" value="ECO:0007669"/>
    <property type="project" value="UniProtKB-KW"/>
</dbReference>
<comment type="caution">
    <text evidence="2">The sequence shown here is derived from an EMBL/GenBank/DDBJ whole genome shotgun (WGS) entry which is preliminary data.</text>
</comment>
<keyword evidence="2" id="KW-0808">Transferase</keyword>
<evidence type="ECO:0000259" key="1">
    <source>
        <dbReference type="Pfam" id="PF08241"/>
    </source>
</evidence>
<dbReference type="InterPro" id="IPR029063">
    <property type="entry name" value="SAM-dependent_MTases_sf"/>
</dbReference>
<evidence type="ECO:0000313" key="2">
    <source>
        <dbReference type="EMBL" id="TWE20728.1"/>
    </source>
</evidence>
<organism evidence="2 3">
    <name type="scientific">Kitasatospora atroaurantiaca</name>
    <dbReference type="NCBI Taxonomy" id="285545"/>
    <lineage>
        <taxon>Bacteria</taxon>
        <taxon>Bacillati</taxon>
        <taxon>Actinomycetota</taxon>
        <taxon>Actinomycetes</taxon>
        <taxon>Kitasatosporales</taxon>
        <taxon>Streptomycetaceae</taxon>
        <taxon>Kitasatospora</taxon>
    </lineage>
</organism>
<dbReference type="GO" id="GO:0008757">
    <property type="term" value="F:S-adenosylmethionine-dependent methyltransferase activity"/>
    <property type="evidence" value="ECO:0007669"/>
    <property type="project" value="InterPro"/>
</dbReference>
<keyword evidence="3" id="KW-1185">Reference proteome</keyword>
<dbReference type="PANTHER" id="PTHR43591:SF24">
    <property type="entry name" value="2-METHOXY-6-POLYPRENYL-1,4-BENZOQUINOL METHYLASE, MITOCHONDRIAL"/>
    <property type="match status" value="1"/>
</dbReference>
<evidence type="ECO:0000313" key="3">
    <source>
        <dbReference type="Proteomes" id="UP000318416"/>
    </source>
</evidence>
<dbReference type="Gene3D" id="3.40.50.150">
    <property type="entry name" value="Vaccinia Virus protein VP39"/>
    <property type="match status" value="1"/>
</dbReference>
<keyword evidence="2" id="KW-0489">Methyltransferase</keyword>
<dbReference type="RefSeq" id="WP_170290711.1">
    <property type="nucleotide sequence ID" value="NZ_VIVR01000001.1"/>
</dbReference>
<dbReference type="EMBL" id="VIVR01000001">
    <property type="protein sequence ID" value="TWE20728.1"/>
    <property type="molecule type" value="Genomic_DNA"/>
</dbReference>
<sequence>MPVHSGEYLRLGPLQTRIKTHRRYSEHVDDVEAAVMAQLWLQPRESLLDVGCGTGSFLARLRDSGHSGPLSGLDSSPAASLACAEIRGVRAVVGDAVQLPFPNAEFDAVTARHMLYHVSDVPAALRETSRVLRAGGRFVAVVNHADVTPRIASVVREQAARHGATPSVSPNAEVNSASLPAQMAEVFGPVDVVAHDNSLVFDTPEPVVAFGQALMNFYGVGDDSPEQEAVAAGIEQAVRAWFARNSGPWRDPKGYVVCTARRRD</sequence>
<gene>
    <name evidence="2" type="ORF">FB465_5886</name>
</gene>
<accession>A0A561EYP7</accession>
<proteinExistence type="predicted"/>
<dbReference type="InterPro" id="IPR013216">
    <property type="entry name" value="Methyltransf_11"/>
</dbReference>
<dbReference type="AlphaFoldDB" id="A0A561EYP7"/>
<protein>
    <submittedName>
        <fullName evidence="2">Methyltransferase family protein</fullName>
    </submittedName>
</protein>
<reference evidence="2 3" key="1">
    <citation type="submission" date="2019-06" db="EMBL/GenBank/DDBJ databases">
        <title>Sequencing the genomes of 1000 actinobacteria strains.</title>
        <authorList>
            <person name="Klenk H.-P."/>
        </authorList>
    </citation>
    <scope>NUCLEOTIDE SEQUENCE [LARGE SCALE GENOMIC DNA]</scope>
    <source>
        <strain evidence="2 3">DSM 41649</strain>
    </source>
</reference>
<feature type="domain" description="Methyltransferase type 11" evidence="1">
    <location>
        <begin position="48"/>
        <end position="139"/>
    </location>
</feature>
<dbReference type="SUPFAM" id="SSF53335">
    <property type="entry name" value="S-adenosyl-L-methionine-dependent methyltransferases"/>
    <property type="match status" value="1"/>
</dbReference>
<dbReference type="PANTHER" id="PTHR43591">
    <property type="entry name" value="METHYLTRANSFERASE"/>
    <property type="match status" value="1"/>
</dbReference>